<feature type="transmembrane region" description="Helical" evidence="1">
    <location>
        <begin position="179"/>
        <end position="201"/>
    </location>
</feature>
<dbReference type="PANTHER" id="PTHR43310">
    <property type="entry name" value="SULFATE TRANSPORTER YBAR-RELATED"/>
    <property type="match status" value="1"/>
</dbReference>
<reference evidence="2" key="1">
    <citation type="submission" date="2021-02" db="EMBL/GenBank/DDBJ databases">
        <authorList>
            <person name="Dougan E. K."/>
            <person name="Rhodes N."/>
            <person name="Thang M."/>
            <person name="Chan C."/>
        </authorList>
    </citation>
    <scope>NUCLEOTIDE SEQUENCE</scope>
</reference>
<keyword evidence="1" id="KW-1133">Transmembrane helix</keyword>
<keyword evidence="1" id="KW-0812">Transmembrane</keyword>
<feature type="transmembrane region" description="Helical" evidence="1">
    <location>
        <begin position="80"/>
        <end position="98"/>
    </location>
</feature>
<evidence type="ECO:0000313" key="3">
    <source>
        <dbReference type="Proteomes" id="UP000654075"/>
    </source>
</evidence>
<accession>A0A813G8H2</accession>
<feature type="transmembrane region" description="Helical" evidence="1">
    <location>
        <begin position="42"/>
        <end position="68"/>
    </location>
</feature>
<feature type="transmembrane region" description="Helical" evidence="1">
    <location>
        <begin position="239"/>
        <end position="262"/>
    </location>
</feature>
<evidence type="ECO:0000256" key="1">
    <source>
        <dbReference type="SAM" id="Phobius"/>
    </source>
</evidence>
<feature type="transmembrane region" description="Helical" evidence="1">
    <location>
        <begin position="136"/>
        <end position="159"/>
    </location>
</feature>
<keyword evidence="3" id="KW-1185">Reference proteome</keyword>
<protein>
    <submittedName>
        <fullName evidence="2">Uncharacterized protein</fullName>
    </submittedName>
</protein>
<keyword evidence="1" id="KW-0472">Membrane</keyword>
<organism evidence="2 3">
    <name type="scientific">Polarella glacialis</name>
    <name type="common">Dinoflagellate</name>
    <dbReference type="NCBI Taxonomy" id="89957"/>
    <lineage>
        <taxon>Eukaryota</taxon>
        <taxon>Sar</taxon>
        <taxon>Alveolata</taxon>
        <taxon>Dinophyceae</taxon>
        <taxon>Suessiales</taxon>
        <taxon>Suessiaceae</taxon>
        <taxon>Polarella</taxon>
    </lineage>
</organism>
<dbReference type="InterPro" id="IPR052706">
    <property type="entry name" value="Membrane-Transporter-like"/>
</dbReference>
<proteinExistence type="predicted"/>
<comment type="caution">
    <text evidence="2">The sequence shown here is derived from an EMBL/GenBank/DDBJ whole genome shotgun (WGS) entry which is preliminary data.</text>
</comment>
<dbReference type="AlphaFoldDB" id="A0A813G8H2"/>
<dbReference type="Proteomes" id="UP000654075">
    <property type="component" value="Unassembled WGS sequence"/>
</dbReference>
<dbReference type="PANTHER" id="PTHR43310:SF2">
    <property type="entry name" value="SLC26A_SULP TRANSPORTER DOMAIN-CONTAINING PROTEIN"/>
    <property type="match status" value="1"/>
</dbReference>
<dbReference type="EMBL" id="CAJNNV010027657">
    <property type="protein sequence ID" value="CAE8621153.1"/>
    <property type="molecule type" value="Genomic_DNA"/>
</dbReference>
<sequence>MTSLSCVALGLGLEVFHLWRDLRKPKGQSGMRERFASLPWPVLGDVVAGFVKGIVELAAAVTFATLMTPRSSHLRPYLPLFLRYAVFGYVVSQLLGLALSRYRIPLRTCNVSATVFLVQVLHWPFKGGSGTERDDVAVNTLLMAATVLTWLGGVLTWLMGSFKLTSSLRFLSAPVKLGLQGSVGYFLFAMAFGISSGVNWINFKSWSQASVFLQPDVFAKCGITLASGISMVYCLNRYSWPYVVPTFILAGTAAFHVVFFATGMSMEEAGQKHWLYHLSSSSEEPVFEFLFRIYDFQHIDWMCLQRNILPLITGAILTPVLSATINLVLFQTTFTEEEVGMCRRSPKIWSQNKLGSIHIRGFPWGISRHPWFYETAVLHATVCCWLNQLARGDIDAAECPLGWLQDIERQGFRRGVPHHACFYDRGFEVRRPDRCGFLFVAVGSGVGQG</sequence>
<gene>
    <name evidence="2" type="ORF">PGLA1383_LOCUS38676</name>
</gene>
<feature type="transmembrane region" description="Helical" evidence="1">
    <location>
        <begin position="308"/>
        <end position="330"/>
    </location>
</feature>
<evidence type="ECO:0000313" key="2">
    <source>
        <dbReference type="EMBL" id="CAE8621153.1"/>
    </source>
</evidence>
<name>A0A813G8H2_POLGL</name>